<name>A0ABV3ELD7_9ACTN</name>
<evidence type="ECO:0000313" key="1">
    <source>
        <dbReference type="EMBL" id="MEU9576977.1"/>
    </source>
</evidence>
<dbReference type="EMBL" id="JBEZNA010000010">
    <property type="protein sequence ID" value="MEU9576977.1"/>
    <property type="molecule type" value="Genomic_DNA"/>
</dbReference>
<gene>
    <name evidence="1" type="ORF">AB0D95_06870</name>
</gene>
<evidence type="ECO:0008006" key="3">
    <source>
        <dbReference type="Google" id="ProtNLM"/>
    </source>
</evidence>
<proteinExistence type="predicted"/>
<sequence length="85" mass="9062">MAKTQLNAQVPQELAAEVRAAAARAGMGLSDYITEVLAADLVAASGSRELREARARMHAVAAYRRWNTAGRSEKGALTMAEVFGE</sequence>
<protein>
    <recommendedName>
        <fullName evidence="3">Toxin-antitoxin system HicB family antitoxin</fullName>
    </recommendedName>
</protein>
<comment type="caution">
    <text evidence="1">The sequence shown here is derived from an EMBL/GenBank/DDBJ whole genome shotgun (WGS) entry which is preliminary data.</text>
</comment>
<dbReference type="Proteomes" id="UP001551584">
    <property type="component" value="Unassembled WGS sequence"/>
</dbReference>
<dbReference type="RefSeq" id="WP_280872129.1">
    <property type="nucleotide sequence ID" value="NZ_JBEZNA010000010.1"/>
</dbReference>
<reference evidence="1 2" key="1">
    <citation type="submission" date="2024-06" db="EMBL/GenBank/DDBJ databases">
        <title>The Natural Products Discovery Center: Release of the First 8490 Sequenced Strains for Exploring Actinobacteria Biosynthetic Diversity.</title>
        <authorList>
            <person name="Kalkreuter E."/>
            <person name="Kautsar S.A."/>
            <person name="Yang D."/>
            <person name="Bader C.D."/>
            <person name="Teijaro C.N."/>
            <person name="Fluegel L."/>
            <person name="Davis C.M."/>
            <person name="Simpson J.R."/>
            <person name="Lauterbach L."/>
            <person name="Steele A.D."/>
            <person name="Gui C."/>
            <person name="Meng S."/>
            <person name="Li G."/>
            <person name="Viehrig K."/>
            <person name="Ye F."/>
            <person name="Su P."/>
            <person name="Kiefer A.F."/>
            <person name="Nichols A."/>
            <person name="Cepeda A.J."/>
            <person name="Yan W."/>
            <person name="Fan B."/>
            <person name="Jiang Y."/>
            <person name="Adhikari A."/>
            <person name="Zheng C.-J."/>
            <person name="Schuster L."/>
            <person name="Cowan T.M."/>
            <person name="Smanski M.J."/>
            <person name="Chevrette M.G."/>
            <person name="De Carvalho L.P.S."/>
            <person name="Shen B."/>
        </authorList>
    </citation>
    <scope>NUCLEOTIDE SEQUENCE [LARGE SCALE GENOMIC DNA]</scope>
    <source>
        <strain evidence="1 2">NPDC048117</strain>
    </source>
</reference>
<organism evidence="1 2">
    <name type="scientific">Streptomyces chilikensis</name>
    <dbReference type="NCBI Taxonomy" id="1194079"/>
    <lineage>
        <taxon>Bacteria</taxon>
        <taxon>Bacillati</taxon>
        <taxon>Actinomycetota</taxon>
        <taxon>Actinomycetes</taxon>
        <taxon>Kitasatosporales</taxon>
        <taxon>Streptomycetaceae</taxon>
        <taxon>Streptomyces</taxon>
    </lineage>
</organism>
<keyword evidence="2" id="KW-1185">Reference proteome</keyword>
<evidence type="ECO:0000313" key="2">
    <source>
        <dbReference type="Proteomes" id="UP001551584"/>
    </source>
</evidence>
<accession>A0ABV3ELD7</accession>